<organism evidence="3 4">
    <name type="scientific">Nocardioides daedukensis</name>
    <dbReference type="NCBI Taxonomy" id="634462"/>
    <lineage>
        <taxon>Bacteria</taxon>
        <taxon>Bacillati</taxon>
        <taxon>Actinomycetota</taxon>
        <taxon>Actinomycetes</taxon>
        <taxon>Propionibacteriales</taxon>
        <taxon>Nocardioidaceae</taxon>
        <taxon>Nocardioides</taxon>
    </lineage>
</organism>
<comment type="caution">
    <text evidence="3">The sequence shown here is derived from an EMBL/GenBank/DDBJ whole genome shotgun (WGS) entry which is preliminary data.</text>
</comment>
<feature type="domain" description="LytR/CpsA/Psr regulator C-terminal" evidence="2">
    <location>
        <begin position="61"/>
        <end position="148"/>
    </location>
</feature>
<dbReference type="EMBL" id="JACCAA010000001">
    <property type="protein sequence ID" value="NYG59043.1"/>
    <property type="molecule type" value="Genomic_DNA"/>
</dbReference>
<dbReference type="AlphaFoldDB" id="A0A7Y9S2T4"/>
<gene>
    <name evidence="3" type="ORF">BJ980_001966</name>
</gene>
<dbReference type="Proteomes" id="UP000540656">
    <property type="component" value="Unassembled WGS sequence"/>
</dbReference>
<keyword evidence="4" id="KW-1185">Reference proteome</keyword>
<evidence type="ECO:0000313" key="3">
    <source>
        <dbReference type="EMBL" id="NYG59043.1"/>
    </source>
</evidence>
<dbReference type="Pfam" id="PF13399">
    <property type="entry name" value="LytR_C"/>
    <property type="match status" value="1"/>
</dbReference>
<accession>A0A7Y9S2T4</accession>
<protein>
    <recommendedName>
        <fullName evidence="2">LytR/CpsA/Psr regulator C-terminal domain-containing protein</fullName>
    </recommendedName>
</protein>
<evidence type="ECO:0000313" key="4">
    <source>
        <dbReference type="Proteomes" id="UP000540656"/>
    </source>
</evidence>
<reference evidence="3 4" key="1">
    <citation type="submission" date="2020-07" db="EMBL/GenBank/DDBJ databases">
        <title>Sequencing the genomes of 1000 actinobacteria strains.</title>
        <authorList>
            <person name="Klenk H.-P."/>
        </authorList>
    </citation>
    <scope>NUCLEOTIDE SEQUENCE [LARGE SCALE GENOMIC DNA]</scope>
    <source>
        <strain evidence="3 4">DSM 23819</strain>
    </source>
</reference>
<dbReference type="Gene3D" id="3.30.70.2390">
    <property type="match status" value="1"/>
</dbReference>
<evidence type="ECO:0000259" key="2">
    <source>
        <dbReference type="Pfam" id="PF13399"/>
    </source>
</evidence>
<dbReference type="InterPro" id="IPR027381">
    <property type="entry name" value="LytR/CpsA/Psr_C"/>
</dbReference>
<name>A0A7Y9S2T4_9ACTN</name>
<keyword evidence="1" id="KW-1133">Transmembrane helix</keyword>
<keyword evidence="1" id="KW-0472">Membrane</keyword>
<proteinExistence type="predicted"/>
<feature type="transmembrane region" description="Helical" evidence="1">
    <location>
        <begin position="7"/>
        <end position="29"/>
    </location>
</feature>
<sequence>METRKTAGATIGVLSVVTLLMLVLGFVWATEPFPDDALGGGEAALCESRAIAKGARVRPTDVTVSVYNASRRSGLASGTMADLMERGFGKGKSGNMPESKVSRVEVRATSKSDPAARLVASQFGRGTTITTDYPSTGEGIVVVVGEKFRKLSGRAAKHATATTSTEICSPLLD</sequence>
<dbReference type="RefSeq" id="WP_179502137.1">
    <property type="nucleotide sequence ID" value="NZ_JACCAA010000001.1"/>
</dbReference>
<keyword evidence="1" id="KW-0812">Transmembrane</keyword>
<evidence type="ECO:0000256" key="1">
    <source>
        <dbReference type="SAM" id="Phobius"/>
    </source>
</evidence>